<evidence type="ECO:0000313" key="1">
    <source>
        <dbReference type="EMBL" id="MBP3953549.1"/>
    </source>
</evidence>
<reference evidence="1" key="1">
    <citation type="submission" date="2021-03" db="EMBL/GenBank/DDBJ databases">
        <title>Bacillus suaedae sp. nov., isolated from Suaeda aralocaspica.</title>
        <authorList>
            <person name="Lei R.F.R."/>
        </authorList>
    </citation>
    <scope>NUCLEOTIDE SEQUENCE</scope>
    <source>
        <strain evidence="1">YZJH907-2</strain>
    </source>
</reference>
<accession>A0A941AU31</accession>
<gene>
    <name evidence="1" type="ORF">J7W16_20905</name>
</gene>
<dbReference type="PANTHER" id="PTHR48100:SF1">
    <property type="entry name" value="HISTIDINE PHOSPHATASE FAMILY PROTEIN-RELATED"/>
    <property type="match status" value="1"/>
</dbReference>
<dbReference type="SUPFAM" id="SSF53254">
    <property type="entry name" value="Phosphoglycerate mutase-like"/>
    <property type="match status" value="1"/>
</dbReference>
<dbReference type="EMBL" id="JAGKSQ010000016">
    <property type="protein sequence ID" value="MBP3953549.1"/>
    <property type="molecule type" value="Genomic_DNA"/>
</dbReference>
<dbReference type="InterPro" id="IPR050275">
    <property type="entry name" value="PGM_Phosphatase"/>
</dbReference>
<dbReference type="AlphaFoldDB" id="A0A941AU31"/>
<dbReference type="SMART" id="SM00855">
    <property type="entry name" value="PGAM"/>
    <property type="match status" value="1"/>
</dbReference>
<sequence length="193" mass="22086">MTKIVFVRHGQGEHTLNPPNSLQIKDPKLTKDGVFQASRLISELPLIESDIVITSPLRRTVETALLWSKEVKCKIIVNPLVGPRMFPQLPEGQTLPCDVLLSRKYLELEFPHLTYEANISEEIWSNGINTLAEAKFNELAEKFILWCKQQSNNRVYVVSHDGTITSYRQLITGTKLTREAFLKETDWIEMVCC</sequence>
<protein>
    <submittedName>
        <fullName evidence="1">Histidine phosphatase family protein</fullName>
    </submittedName>
</protein>
<dbReference type="GO" id="GO:0005737">
    <property type="term" value="C:cytoplasm"/>
    <property type="evidence" value="ECO:0007669"/>
    <property type="project" value="TreeGrafter"/>
</dbReference>
<dbReference type="GO" id="GO:0016791">
    <property type="term" value="F:phosphatase activity"/>
    <property type="evidence" value="ECO:0007669"/>
    <property type="project" value="TreeGrafter"/>
</dbReference>
<dbReference type="RefSeq" id="WP_210599404.1">
    <property type="nucleotide sequence ID" value="NZ_JAGKSQ010000016.1"/>
</dbReference>
<keyword evidence="2" id="KW-1185">Reference proteome</keyword>
<dbReference type="Pfam" id="PF00300">
    <property type="entry name" value="His_Phos_1"/>
    <property type="match status" value="1"/>
</dbReference>
<proteinExistence type="predicted"/>
<dbReference type="Gene3D" id="3.40.50.1240">
    <property type="entry name" value="Phosphoglycerate mutase-like"/>
    <property type="match status" value="1"/>
</dbReference>
<evidence type="ECO:0000313" key="2">
    <source>
        <dbReference type="Proteomes" id="UP000678228"/>
    </source>
</evidence>
<dbReference type="InterPro" id="IPR013078">
    <property type="entry name" value="His_Pase_superF_clade-1"/>
</dbReference>
<dbReference type="CDD" id="cd07067">
    <property type="entry name" value="HP_PGM_like"/>
    <property type="match status" value="1"/>
</dbReference>
<comment type="caution">
    <text evidence="1">The sequence shown here is derived from an EMBL/GenBank/DDBJ whole genome shotgun (WGS) entry which is preliminary data.</text>
</comment>
<dbReference type="PANTHER" id="PTHR48100">
    <property type="entry name" value="BROAD-SPECIFICITY PHOSPHATASE YOR283W-RELATED"/>
    <property type="match status" value="1"/>
</dbReference>
<organism evidence="1 2">
    <name type="scientific">Halalkalibacter suaedae</name>
    <dbReference type="NCBI Taxonomy" id="2822140"/>
    <lineage>
        <taxon>Bacteria</taxon>
        <taxon>Bacillati</taxon>
        <taxon>Bacillota</taxon>
        <taxon>Bacilli</taxon>
        <taxon>Bacillales</taxon>
        <taxon>Bacillaceae</taxon>
        <taxon>Halalkalibacter</taxon>
    </lineage>
</organism>
<dbReference type="InterPro" id="IPR029033">
    <property type="entry name" value="His_PPase_superfam"/>
</dbReference>
<name>A0A941AU31_9BACI</name>
<dbReference type="Proteomes" id="UP000678228">
    <property type="component" value="Unassembled WGS sequence"/>
</dbReference>